<evidence type="ECO:0000256" key="2">
    <source>
        <dbReference type="ARBA" id="ARBA00022598"/>
    </source>
</evidence>
<feature type="domain" description="BPL/LPL catalytic" evidence="3">
    <location>
        <begin position="386"/>
        <end position="591"/>
    </location>
</feature>
<gene>
    <name evidence="4" type="ORF">NLU13_4357</name>
</gene>
<keyword evidence="5" id="KW-1185">Reference proteome</keyword>
<protein>
    <recommendedName>
        <fullName evidence="3">BPL/LPL catalytic domain-containing protein</fullName>
    </recommendedName>
</protein>
<dbReference type="Proteomes" id="UP001175261">
    <property type="component" value="Unassembled WGS sequence"/>
</dbReference>
<dbReference type="InterPro" id="IPR004143">
    <property type="entry name" value="BPL_LPL_catalytic"/>
</dbReference>
<sequence length="672" mass="74044">MAARRLNVLVYTGTGTTVESVRHCLFSLRQVLSPNYAVIPITESVLLKEPWPATCALLVIPGGGDLGYCRVLNGEGNRKIADFVRRGGAYLGLCAGGYYGSKKCEFEVGHSPLEVIGSRELALFPGTCRGAAYQGFEYHGEGGARAVRLKVAKDAFQEQITDEIFSYFNGGGVFVDAQSFKEKKVQVLASYADEIDVDGGDGKAAVVYTTFGEGRVILTGPHPEFAAVNLHPQPAVPGYADLITKLTAGDEGRVRFLKACLIKLGLEACAEESHTPPLSSLHLSSLKSSDVTELLCSWDGIIEKENGEEYIRGETDCFHIQNADTRWDVDELKESLPLSGTDQSREHTGITDYETVVKKIIPHEESYPHPKSTPHFNHEIYYAGLKRYRQLESSAENWGDYLLYGEVMTSTNTLIEKNPKLVSALPTGFTISATTQIAGRGRGSNVWLAPPGSLLFSTIINHPAHLAASRPVVFIQYLAAVAIVEAIQSYDTGYEGLPVKLKWPNDIYALDPSKPRDSASYVKIGGILSQCVYANGNYQIILGIGINTINPRPTTSIEALISKFNTASPPRIETLLARILTRLESVYAQFIREGFSRDLEGRYYRHWLHTGQLVTLEAEGGVKARVIGITHDWGLLKVEETDREGRAIGKMWALQSDENSFDYWKGLIRRRI</sequence>
<dbReference type="PROSITE" id="PS51733">
    <property type="entry name" value="BPL_LPL_CATALYTIC"/>
    <property type="match status" value="1"/>
</dbReference>
<dbReference type="EMBL" id="JAPDFR010000003">
    <property type="protein sequence ID" value="KAK0388113.1"/>
    <property type="molecule type" value="Genomic_DNA"/>
</dbReference>
<dbReference type="InterPro" id="IPR004408">
    <property type="entry name" value="Biotin_CoA_COase_ligase"/>
</dbReference>
<dbReference type="GO" id="GO:0004077">
    <property type="term" value="F:biotin--[biotin carboxyl-carrier protein] ligase activity"/>
    <property type="evidence" value="ECO:0007669"/>
    <property type="project" value="InterPro"/>
</dbReference>
<organism evidence="4 5">
    <name type="scientific">Sarocladium strictum</name>
    <name type="common">Black bundle disease fungus</name>
    <name type="synonym">Acremonium strictum</name>
    <dbReference type="NCBI Taxonomy" id="5046"/>
    <lineage>
        <taxon>Eukaryota</taxon>
        <taxon>Fungi</taxon>
        <taxon>Dikarya</taxon>
        <taxon>Ascomycota</taxon>
        <taxon>Pezizomycotina</taxon>
        <taxon>Sordariomycetes</taxon>
        <taxon>Hypocreomycetidae</taxon>
        <taxon>Hypocreales</taxon>
        <taxon>Sarocladiaceae</taxon>
        <taxon>Sarocladium</taxon>
    </lineage>
</organism>
<evidence type="ECO:0000313" key="4">
    <source>
        <dbReference type="EMBL" id="KAK0388113.1"/>
    </source>
</evidence>
<dbReference type="InterPro" id="IPR045864">
    <property type="entry name" value="aa-tRNA-synth_II/BPL/LPL"/>
</dbReference>
<dbReference type="GO" id="GO:0005737">
    <property type="term" value="C:cytoplasm"/>
    <property type="evidence" value="ECO:0007669"/>
    <property type="project" value="TreeGrafter"/>
</dbReference>
<comment type="caution">
    <text evidence="4">The sequence shown here is derived from an EMBL/GenBank/DDBJ whole genome shotgun (WGS) entry which is preliminary data.</text>
</comment>
<dbReference type="PANTHER" id="PTHR12835:SF5">
    <property type="entry name" value="BIOTIN--PROTEIN LIGASE"/>
    <property type="match status" value="1"/>
</dbReference>
<evidence type="ECO:0000313" key="5">
    <source>
        <dbReference type="Proteomes" id="UP001175261"/>
    </source>
</evidence>
<comment type="similarity">
    <text evidence="1">Belongs to the biotin--protein ligase family.</text>
</comment>
<dbReference type="InterPro" id="IPR019197">
    <property type="entry name" value="Biotin-prot_ligase_N"/>
</dbReference>
<dbReference type="PANTHER" id="PTHR12835">
    <property type="entry name" value="BIOTIN PROTEIN LIGASE"/>
    <property type="match status" value="1"/>
</dbReference>
<proteinExistence type="inferred from homology"/>
<name>A0AA39L8K6_SARSR</name>
<dbReference type="Gene3D" id="3.40.50.880">
    <property type="match status" value="1"/>
</dbReference>
<dbReference type="Pfam" id="PF03099">
    <property type="entry name" value="BPL_LplA_LipB"/>
    <property type="match status" value="1"/>
</dbReference>
<accession>A0AA39L8K6</accession>
<dbReference type="SUPFAM" id="SSF55681">
    <property type="entry name" value="Class II aaRS and biotin synthetases"/>
    <property type="match status" value="1"/>
</dbReference>
<dbReference type="CDD" id="cd03144">
    <property type="entry name" value="GATase1_ScBLP_like"/>
    <property type="match status" value="1"/>
</dbReference>
<dbReference type="AlphaFoldDB" id="A0AA39L8K6"/>
<dbReference type="Pfam" id="PF09825">
    <property type="entry name" value="BPL_N"/>
    <property type="match status" value="1"/>
</dbReference>
<dbReference type="NCBIfam" id="TIGR00121">
    <property type="entry name" value="birA_ligase"/>
    <property type="match status" value="1"/>
</dbReference>
<dbReference type="Gene3D" id="3.30.930.10">
    <property type="entry name" value="Bira Bifunctional Protein, Domain 2"/>
    <property type="match status" value="1"/>
</dbReference>
<evidence type="ECO:0000256" key="1">
    <source>
        <dbReference type="ARBA" id="ARBA00009934"/>
    </source>
</evidence>
<evidence type="ECO:0000259" key="3">
    <source>
        <dbReference type="PROSITE" id="PS51733"/>
    </source>
</evidence>
<keyword evidence="2" id="KW-0436">Ligase</keyword>
<dbReference type="CDD" id="cd16442">
    <property type="entry name" value="BPL"/>
    <property type="match status" value="1"/>
</dbReference>
<dbReference type="SUPFAM" id="SSF52317">
    <property type="entry name" value="Class I glutamine amidotransferase-like"/>
    <property type="match status" value="1"/>
</dbReference>
<dbReference type="InterPro" id="IPR029062">
    <property type="entry name" value="Class_I_gatase-like"/>
</dbReference>
<reference evidence="4" key="1">
    <citation type="submission" date="2022-10" db="EMBL/GenBank/DDBJ databases">
        <title>Determination and structural analysis of whole genome sequence of Sarocladium strictum F4-1.</title>
        <authorList>
            <person name="Hu L."/>
            <person name="Jiang Y."/>
        </authorList>
    </citation>
    <scope>NUCLEOTIDE SEQUENCE</scope>
    <source>
        <strain evidence="4">F4-1</strain>
    </source>
</reference>